<evidence type="ECO:0000256" key="6">
    <source>
        <dbReference type="SAM" id="MobiDB-lite"/>
    </source>
</evidence>
<dbReference type="SUPFAM" id="SSF49899">
    <property type="entry name" value="Concanavalin A-like lectins/glucanases"/>
    <property type="match status" value="1"/>
</dbReference>
<reference evidence="9 10" key="1">
    <citation type="submission" date="2017-03" db="EMBL/GenBank/DDBJ databases">
        <title>Genomes of endolithic fungi from Antarctica.</title>
        <authorList>
            <person name="Coleine C."/>
            <person name="Masonjones S."/>
            <person name="Stajich J.E."/>
        </authorList>
    </citation>
    <scope>NUCLEOTIDE SEQUENCE [LARGE SCALE GENOMIC DNA]</scope>
    <source>
        <strain evidence="9 10">CCFEE 6315</strain>
    </source>
</reference>
<organism evidence="9 10">
    <name type="scientific">Salinomyces thailandicus</name>
    <dbReference type="NCBI Taxonomy" id="706561"/>
    <lineage>
        <taxon>Eukaryota</taxon>
        <taxon>Fungi</taxon>
        <taxon>Dikarya</taxon>
        <taxon>Ascomycota</taxon>
        <taxon>Pezizomycotina</taxon>
        <taxon>Dothideomycetes</taxon>
        <taxon>Dothideomycetidae</taxon>
        <taxon>Mycosphaerellales</taxon>
        <taxon>Teratosphaeriaceae</taxon>
        <taxon>Salinomyces</taxon>
    </lineage>
</organism>
<dbReference type="InterPro" id="IPR050546">
    <property type="entry name" value="Glycosyl_Hydrlase_16"/>
</dbReference>
<evidence type="ECO:0000256" key="5">
    <source>
        <dbReference type="ARBA" id="ARBA00023295"/>
    </source>
</evidence>
<dbReference type="AlphaFoldDB" id="A0A4V5N4L8"/>
<evidence type="ECO:0000313" key="10">
    <source>
        <dbReference type="Proteomes" id="UP000308549"/>
    </source>
</evidence>
<dbReference type="InterPro" id="IPR013320">
    <property type="entry name" value="ConA-like_dom_sf"/>
</dbReference>
<dbReference type="GO" id="GO:0009251">
    <property type="term" value="P:glucan catabolic process"/>
    <property type="evidence" value="ECO:0007669"/>
    <property type="project" value="TreeGrafter"/>
</dbReference>
<feature type="compositionally biased region" description="Low complexity" evidence="6">
    <location>
        <begin position="396"/>
        <end position="405"/>
    </location>
</feature>
<dbReference type="PANTHER" id="PTHR10963">
    <property type="entry name" value="GLYCOSYL HYDROLASE-RELATED"/>
    <property type="match status" value="1"/>
</dbReference>
<name>A0A4V5N4L8_9PEZI</name>
<dbReference type="OrthoDB" id="192832at2759"/>
<accession>A0A4V5N4L8</accession>
<feature type="region of interest" description="Disordered" evidence="6">
    <location>
        <begin position="380"/>
        <end position="423"/>
    </location>
</feature>
<dbReference type="InterPro" id="IPR000757">
    <property type="entry name" value="Beta-glucanase-like"/>
</dbReference>
<evidence type="ECO:0000259" key="8">
    <source>
        <dbReference type="PROSITE" id="PS51762"/>
    </source>
</evidence>
<feature type="compositionally biased region" description="Basic residues" evidence="6">
    <location>
        <begin position="410"/>
        <end position="423"/>
    </location>
</feature>
<evidence type="ECO:0000256" key="1">
    <source>
        <dbReference type="ARBA" id="ARBA00000124"/>
    </source>
</evidence>
<evidence type="ECO:0000256" key="3">
    <source>
        <dbReference type="ARBA" id="ARBA00012599"/>
    </source>
</evidence>
<feature type="signal peptide" evidence="7">
    <location>
        <begin position="1"/>
        <end position="19"/>
    </location>
</feature>
<dbReference type="Pfam" id="PF26113">
    <property type="entry name" value="GH16_XgeA"/>
    <property type="match status" value="1"/>
</dbReference>
<dbReference type="Proteomes" id="UP000308549">
    <property type="component" value="Unassembled WGS sequence"/>
</dbReference>
<evidence type="ECO:0000256" key="2">
    <source>
        <dbReference type="ARBA" id="ARBA00006865"/>
    </source>
</evidence>
<dbReference type="FunFam" id="2.60.120.200:FF:000114">
    <property type="entry name" value="Probable endo-1,3(4)-beta-glucanase NFIA_089530"/>
    <property type="match status" value="1"/>
</dbReference>
<keyword evidence="10" id="KW-1185">Reference proteome</keyword>
<proteinExistence type="inferred from homology"/>
<gene>
    <name evidence="9" type="ORF">B0A50_04201</name>
</gene>
<comment type="catalytic activity">
    <reaction evidence="1">
        <text>Endohydrolysis of (1-&gt;3)- or (1-&gt;4)-linkages in beta-D-glucans when the glucose residue whose reducing group is involved in the linkage to be hydrolyzed is itself substituted at C-3.</text>
        <dbReference type="EC" id="3.2.1.6"/>
    </reaction>
</comment>
<comment type="similarity">
    <text evidence="2">Belongs to the glycosyl hydrolase 16 family.</text>
</comment>
<dbReference type="EMBL" id="NAJL01000019">
    <property type="protein sequence ID" value="TKA28229.1"/>
    <property type="molecule type" value="Genomic_DNA"/>
</dbReference>
<dbReference type="PANTHER" id="PTHR10963:SF24">
    <property type="entry name" value="GLYCOSIDASE C21B10.07-RELATED"/>
    <property type="match status" value="1"/>
</dbReference>
<feature type="chain" id="PRO_5020442243" description="endo-1,3(4)-beta-glucanase" evidence="7">
    <location>
        <begin position="20"/>
        <end position="423"/>
    </location>
</feature>
<dbReference type="GO" id="GO:0052861">
    <property type="term" value="F:endo-1,3(4)-beta-glucanase activity"/>
    <property type="evidence" value="ECO:0007669"/>
    <property type="project" value="UniProtKB-EC"/>
</dbReference>
<dbReference type="PROSITE" id="PS51762">
    <property type="entry name" value="GH16_2"/>
    <property type="match status" value="1"/>
</dbReference>
<feature type="domain" description="GH16" evidence="8">
    <location>
        <begin position="16"/>
        <end position="279"/>
    </location>
</feature>
<protein>
    <recommendedName>
        <fullName evidence="3">endo-1,3(4)-beta-glucanase</fullName>
        <ecNumber evidence="3">3.2.1.6</ecNumber>
    </recommendedName>
</protein>
<evidence type="ECO:0000256" key="7">
    <source>
        <dbReference type="SAM" id="SignalP"/>
    </source>
</evidence>
<keyword evidence="4" id="KW-0378">Hydrolase</keyword>
<dbReference type="EC" id="3.2.1.6" evidence="3"/>
<evidence type="ECO:0000313" key="9">
    <source>
        <dbReference type="EMBL" id="TKA28229.1"/>
    </source>
</evidence>
<keyword evidence="5" id="KW-0326">Glycosidase</keyword>
<dbReference type="CDD" id="cd02181">
    <property type="entry name" value="GH16_fungal_Lam16A_glucanase"/>
    <property type="match status" value="1"/>
</dbReference>
<evidence type="ECO:0000256" key="4">
    <source>
        <dbReference type="ARBA" id="ARBA00022801"/>
    </source>
</evidence>
<dbReference type="Gene3D" id="2.60.120.200">
    <property type="match status" value="1"/>
</dbReference>
<keyword evidence="7" id="KW-0732">Signal</keyword>
<comment type="caution">
    <text evidence="9">The sequence shown here is derived from an EMBL/GenBank/DDBJ whole genome shotgun (WGS) entry which is preliminary data.</text>
</comment>
<sequence>MHFSTLLSSVVLLSTTGWAQYVLEDDYLADGNFYSLFSFWDTADPTNGFVAYQNQSAAQDANLISASATNVQMKVDTENVASSAGRASVRITSNKAYDSGLVILDAEHMPVGCGTWPAFWMVGPNWPSKGEIDIIEGVNEQTANDMTLHTSDGCTINDSGFTGTLTTDDCYVQAADQGTNAGCQIAASDSNTYGSSFNDNGGGVYATEWTDSAISIWFFPRGSIPSDIDSGWPEPSSWGTPLAYFHGDCDISSHFQSLQIVFDTTFCGDWAGNVWSSGSCALKADTCVDYVQNNPSAFSEAYWSVNALKVYQASGYSPNTAAPNASTTSIWSSAPFITSPTNTTASSSLPETLTTSSELVPATPTIAFAPTQSYEQETWGWHGHGHGHGHYRDEPSASASASASAEAVKRHLRHHKRHGAGRL</sequence>